<dbReference type="PANTHER" id="PTHR15009">
    <property type="entry name" value="MUELLERIAN-INHIBITING FACTOR"/>
    <property type="match status" value="1"/>
</dbReference>
<dbReference type="EMBL" id="JAAKFY010000025">
    <property type="protein sequence ID" value="KAF3834942.1"/>
    <property type="molecule type" value="Genomic_DNA"/>
</dbReference>
<dbReference type="GO" id="GO:0008406">
    <property type="term" value="P:gonad development"/>
    <property type="evidence" value="ECO:0007669"/>
    <property type="project" value="InterPro"/>
</dbReference>
<sequence length="223" mass="25051">MFVDVFCVAALTLCCSRLSVALHLSHGRPPARSPQSQSTPFQQQHPQSLIPPLTMYRALWMTYLQRCVKVLVTMMNSQTPVCISLESARHLNAHQSYCSLLRKHGETIGMDWRFCLQLEHVLISPSVILAEENERGALLLTFDLPQSPLLKPNPVLLLVFESPLTGGNLDVTFTSQSLHPNTQSVCISEKTQYIMLTGKASEGGVHHRWRMSIETKKPDMSKK</sequence>
<feature type="signal peptide" evidence="3">
    <location>
        <begin position="1"/>
        <end position="21"/>
    </location>
</feature>
<feature type="domain" description="Anti-Mullerian hormone N-terminal" evidence="4">
    <location>
        <begin position="94"/>
        <end position="218"/>
    </location>
</feature>
<dbReference type="GO" id="GO:0008083">
    <property type="term" value="F:growth factor activity"/>
    <property type="evidence" value="ECO:0007669"/>
    <property type="project" value="InterPro"/>
</dbReference>
<dbReference type="InterPro" id="IPR021203">
    <property type="entry name" value="Muellerian-inhibiting_factor"/>
</dbReference>
<comment type="caution">
    <text evidence="5">The sequence shown here is derived from an EMBL/GenBank/DDBJ whole genome shotgun (WGS) entry which is preliminary data.</text>
</comment>
<dbReference type="AlphaFoldDB" id="A0A7J5XD27"/>
<reference evidence="5 6" key="1">
    <citation type="submission" date="2020-03" db="EMBL/GenBank/DDBJ databases">
        <title>Dissostichus mawsoni Genome sequencing and assembly.</title>
        <authorList>
            <person name="Park H."/>
        </authorList>
    </citation>
    <scope>NUCLEOTIDE SEQUENCE [LARGE SCALE GENOMIC DNA]</scope>
    <source>
        <strain evidence="5">DM0001</strain>
        <tissue evidence="5">Muscle</tissue>
    </source>
</reference>
<evidence type="ECO:0000256" key="1">
    <source>
        <dbReference type="ARBA" id="ARBA00022729"/>
    </source>
</evidence>
<feature type="chain" id="PRO_5029737528" description="Anti-Mullerian hormone N-terminal domain-containing protein" evidence="3">
    <location>
        <begin position="22"/>
        <end position="223"/>
    </location>
</feature>
<evidence type="ECO:0000259" key="4">
    <source>
        <dbReference type="Pfam" id="PF04709"/>
    </source>
</evidence>
<evidence type="ECO:0000256" key="2">
    <source>
        <dbReference type="ARBA" id="ARBA00022782"/>
    </source>
</evidence>
<evidence type="ECO:0000256" key="3">
    <source>
        <dbReference type="SAM" id="SignalP"/>
    </source>
</evidence>
<evidence type="ECO:0000313" key="6">
    <source>
        <dbReference type="Proteomes" id="UP000518266"/>
    </source>
</evidence>
<accession>A0A7J5XD27</accession>
<evidence type="ECO:0000313" key="5">
    <source>
        <dbReference type="EMBL" id="KAF3834942.1"/>
    </source>
</evidence>
<dbReference type="Pfam" id="PF04709">
    <property type="entry name" value="AMH_N"/>
    <property type="match status" value="1"/>
</dbReference>
<keyword evidence="2" id="KW-0221">Differentiation</keyword>
<dbReference type="InterPro" id="IPR006799">
    <property type="entry name" value="AMH_N"/>
</dbReference>
<proteinExistence type="predicted"/>
<dbReference type="PANTHER" id="PTHR15009:SF4">
    <property type="entry name" value="MUELLERIAN-INHIBITING FACTOR"/>
    <property type="match status" value="1"/>
</dbReference>
<dbReference type="OrthoDB" id="9893739at2759"/>
<protein>
    <recommendedName>
        <fullName evidence="4">Anti-Mullerian hormone N-terminal domain-containing protein</fullName>
    </recommendedName>
</protein>
<keyword evidence="6" id="KW-1185">Reference proteome</keyword>
<name>A0A7J5XD27_DISMA</name>
<dbReference type="Proteomes" id="UP000518266">
    <property type="component" value="Unassembled WGS sequence"/>
</dbReference>
<dbReference type="GO" id="GO:0030154">
    <property type="term" value="P:cell differentiation"/>
    <property type="evidence" value="ECO:0007669"/>
    <property type="project" value="UniProtKB-KW"/>
</dbReference>
<keyword evidence="1 3" id="KW-0732">Signal</keyword>
<gene>
    <name evidence="5" type="ORF">F7725_027500</name>
</gene>
<organism evidence="5 6">
    <name type="scientific">Dissostichus mawsoni</name>
    <name type="common">Antarctic cod</name>
    <dbReference type="NCBI Taxonomy" id="36200"/>
    <lineage>
        <taxon>Eukaryota</taxon>
        <taxon>Metazoa</taxon>
        <taxon>Chordata</taxon>
        <taxon>Craniata</taxon>
        <taxon>Vertebrata</taxon>
        <taxon>Euteleostomi</taxon>
        <taxon>Actinopterygii</taxon>
        <taxon>Neopterygii</taxon>
        <taxon>Teleostei</taxon>
        <taxon>Neoteleostei</taxon>
        <taxon>Acanthomorphata</taxon>
        <taxon>Eupercaria</taxon>
        <taxon>Perciformes</taxon>
        <taxon>Notothenioidei</taxon>
        <taxon>Nototheniidae</taxon>
        <taxon>Dissostichus</taxon>
    </lineage>
</organism>